<name>A0A9P4UKS6_9PEZI</name>
<keyword evidence="1" id="KW-1133">Transmembrane helix</keyword>
<comment type="caution">
    <text evidence="2">The sequence shown here is derived from an EMBL/GenBank/DDBJ whole genome shotgun (WGS) entry which is preliminary data.</text>
</comment>
<evidence type="ECO:0000313" key="2">
    <source>
        <dbReference type="EMBL" id="KAF2719352.1"/>
    </source>
</evidence>
<dbReference type="AlphaFoldDB" id="A0A9P4UKS6"/>
<gene>
    <name evidence="2" type="ORF">K431DRAFT_112771</name>
</gene>
<accession>A0A9P4UKS6</accession>
<sequence length="159" mass="17716">MFAAISASIYIGRCIHGFLSPRLSGGLGRMGANLEEWFPAGYEYSLLLSFAGSFCQGRHRSPAACGCDRGRVPGRASHAAILLRYLPCAWVHARDEKRGRRGRMWNWLNVGCVTTACFALLCFALLCFPLPAGSRVARYWQYFLSLAWGWEGILDMRAC</sequence>
<keyword evidence="1" id="KW-0472">Membrane</keyword>
<protein>
    <submittedName>
        <fullName evidence="2">Uncharacterized protein</fullName>
    </submittedName>
</protein>
<dbReference type="EMBL" id="MU003812">
    <property type="protein sequence ID" value="KAF2719352.1"/>
    <property type="molecule type" value="Genomic_DNA"/>
</dbReference>
<organism evidence="2 3">
    <name type="scientific">Polychaeton citri CBS 116435</name>
    <dbReference type="NCBI Taxonomy" id="1314669"/>
    <lineage>
        <taxon>Eukaryota</taxon>
        <taxon>Fungi</taxon>
        <taxon>Dikarya</taxon>
        <taxon>Ascomycota</taxon>
        <taxon>Pezizomycotina</taxon>
        <taxon>Dothideomycetes</taxon>
        <taxon>Dothideomycetidae</taxon>
        <taxon>Capnodiales</taxon>
        <taxon>Capnodiaceae</taxon>
        <taxon>Polychaeton</taxon>
    </lineage>
</organism>
<keyword evidence="1" id="KW-0812">Transmembrane</keyword>
<evidence type="ECO:0000313" key="3">
    <source>
        <dbReference type="Proteomes" id="UP000799441"/>
    </source>
</evidence>
<feature type="transmembrane region" description="Helical" evidence="1">
    <location>
        <begin position="107"/>
        <end position="132"/>
    </location>
</feature>
<proteinExistence type="predicted"/>
<reference evidence="2" key="1">
    <citation type="journal article" date="2020" name="Stud. Mycol.">
        <title>101 Dothideomycetes genomes: a test case for predicting lifestyles and emergence of pathogens.</title>
        <authorList>
            <person name="Haridas S."/>
            <person name="Albert R."/>
            <person name="Binder M."/>
            <person name="Bloem J."/>
            <person name="Labutti K."/>
            <person name="Salamov A."/>
            <person name="Andreopoulos B."/>
            <person name="Baker S."/>
            <person name="Barry K."/>
            <person name="Bills G."/>
            <person name="Bluhm B."/>
            <person name="Cannon C."/>
            <person name="Castanera R."/>
            <person name="Culley D."/>
            <person name="Daum C."/>
            <person name="Ezra D."/>
            <person name="Gonzalez J."/>
            <person name="Henrissat B."/>
            <person name="Kuo A."/>
            <person name="Liang C."/>
            <person name="Lipzen A."/>
            <person name="Lutzoni F."/>
            <person name="Magnuson J."/>
            <person name="Mondo S."/>
            <person name="Nolan M."/>
            <person name="Ohm R."/>
            <person name="Pangilinan J."/>
            <person name="Park H.-J."/>
            <person name="Ramirez L."/>
            <person name="Alfaro M."/>
            <person name="Sun H."/>
            <person name="Tritt A."/>
            <person name="Yoshinaga Y."/>
            <person name="Zwiers L.-H."/>
            <person name="Turgeon B."/>
            <person name="Goodwin S."/>
            <person name="Spatafora J."/>
            <person name="Crous P."/>
            <person name="Grigoriev I."/>
        </authorList>
    </citation>
    <scope>NUCLEOTIDE SEQUENCE</scope>
    <source>
        <strain evidence="2">CBS 116435</strain>
    </source>
</reference>
<keyword evidence="3" id="KW-1185">Reference proteome</keyword>
<dbReference type="Proteomes" id="UP000799441">
    <property type="component" value="Unassembled WGS sequence"/>
</dbReference>
<evidence type="ECO:0000256" key="1">
    <source>
        <dbReference type="SAM" id="Phobius"/>
    </source>
</evidence>